<dbReference type="PROSITE" id="PS50883">
    <property type="entry name" value="EAL"/>
    <property type="match status" value="1"/>
</dbReference>
<feature type="transmembrane region" description="Helical" evidence="10">
    <location>
        <begin position="254"/>
        <end position="274"/>
    </location>
</feature>
<dbReference type="InterPro" id="IPR001633">
    <property type="entry name" value="EAL_dom"/>
</dbReference>
<keyword evidence="8 10" id="KW-0472">Membrane</keyword>
<comment type="catalytic activity">
    <reaction evidence="9">
        <text>3',3'-c-di-GMP + H2O = 5'-phosphoguanylyl(3'-&gt;5')guanosine + H(+)</text>
        <dbReference type="Rhea" id="RHEA:24902"/>
        <dbReference type="ChEBI" id="CHEBI:15377"/>
        <dbReference type="ChEBI" id="CHEBI:15378"/>
        <dbReference type="ChEBI" id="CHEBI:58754"/>
        <dbReference type="ChEBI" id="CHEBI:58805"/>
        <dbReference type="EC" id="3.1.4.52"/>
    </reaction>
</comment>
<keyword evidence="6" id="KW-0378">Hydrolase</keyword>
<evidence type="ECO:0000256" key="6">
    <source>
        <dbReference type="ARBA" id="ARBA00022801"/>
    </source>
</evidence>
<evidence type="ECO:0000256" key="4">
    <source>
        <dbReference type="ARBA" id="ARBA00022636"/>
    </source>
</evidence>
<proteinExistence type="predicted"/>
<evidence type="ECO:0000313" key="12">
    <source>
        <dbReference type="EMBL" id="MDN0074321.1"/>
    </source>
</evidence>
<keyword evidence="13" id="KW-1185">Reference proteome</keyword>
<protein>
    <recommendedName>
        <fullName evidence="2">cyclic-guanylate-specific phosphodiesterase</fullName>
        <ecNumber evidence="2">3.1.4.52</ecNumber>
    </recommendedName>
</protein>
<dbReference type="CDD" id="cd01948">
    <property type="entry name" value="EAL"/>
    <property type="match status" value="1"/>
</dbReference>
<accession>A0ABT7XKL4</accession>
<dbReference type="SUPFAM" id="SSF141868">
    <property type="entry name" value="EAL domain-like"/>
    <property type="match status" value="1"/>
</dbReference>
<comment type="subcellular location">
    <subcellularLocation>
        <location evidence="1">Cell membrane</location>
        <topology evidence="1">Multi-pass membrane protein</topology>
    </subcellularLocation>
</comment>
<dbReference type="Pfam" id="PF00563">
    <property type="entry name" value="EAL"/>
    <property type="match status" value="1"/>
</dbReference>
<keyword evidence="3" id="KW-1003">Cell membrane</keyword>
<sequence length="555" mass="62364">MNRFRKHIGTLATPYGIAIGMASFWICIGASLLFIAVNEQNSMAKVHEQMATLIRSISVENEATLGRLNQQYRPDCVDSNLVHLRTVLFSTRFIRDIGIYDDQNRLICSTTEGRFLTPFDTPTPSLREIRNGVDQSIWFDIPILLGSGQYHAMVVRQGRFNVAINQDAISSLLGGMDILGLQLADSLPTPVFISSRTNLPWQRYFNEQSASSHPTEGYDWRQRAFVRTDYVKGTPWVLQSYRTLTEVIVAQAPLASFLVSLSALLGLLITALVMPTLKKQKEVSARVHLLLREGGILCLYQPIIDLSTRHWVGCEVLMRLRDGADLVPPDQAIPAILEQKLAWQLDAGVIEKGLKELAGAMPPTSGFKIAFNLFPENISFNRINDFVQSHLAATWRDDFQIDFEVIEQSYDESVIREIARLKQSGYRVSVDDFGTGYSNLGRVKRLAPDLLKIDRSFIFEMEDDSLRSSLIPEIIGIARAIGSQVVAEGIENAQQAEQLRKMGVEYGQGYYFARPMPIQDFVGEYAAQADKLRLSFRMNASAPVAIRSWSLDRSM</sequence>
<dbReference type="InterPro" id="IPR035919">
    <property type="entry name" value="EAL_sf"/>
</dbReference>
<dbReference type="SMART" id="SM00052">
    <property type="entry name" value="EAL"/>
    <property type="match status" value="1"/>
</dbReference>
<evidence type="ECO:0000256" key="2">
    <source>
        <dbReference type="ARBA" id="ARBA00012282"/>
    </source>
</evidence>
<reference evidence="12" key="1">
    <citation type="submission" date="2023-06" db="EMBL/GenBank/DDBJ databases">
        <authorList>
            <person name="Zhang S."/>
        </authorList>
    </citation>
    <scope>NUCLEOTIDE SEQUENCE</scope>
    <source>
        <strain evidence="12">SG2303</strain>
    </source>
</reference>
<feature type="domain" description="EAL" evidence="11">
    <location>
        <begin position="280"/>
        <end position="529"/>
    </location>
</feature>
<organism evidence="12 13">
    <name type="scientific">Crenobacter oryzisoli</name>
    <dbReference type="NCBI Taxonomy" id="3056844"/>
    <lineage>
        <taxon>Bacteria</taxon>
        <taxon>Pseudomonadati</taxon>
        <taxon>Pseudomonadota</taxon>
        <taxon>Betaproteobacteria</taxon>
        <taxon>Neisseriales</taxon>
        <taxon>Neisseriaceae</taxon>
        <taxon>Crenobacter</taxon>
    </lineage>
</organism>
<feature type="transmembrane region" description="Helical" evidence="10">
    <location>
        <begin position="12"/>
        <end position="37"/>
    </location>
</feature>
<evidence type="ECO:0000256" key="9">
    <source>
        <dbReference type="ARBA" id="ARBA00034290"/>
    </source>
</evidence>
<dbReference type="Proteomes" id="UP001168540">
    <property type="component" value="Unassembled WGS sequence"/>
</dbReference>
<dbReference type="EC" id="3.1.4.52" evidence="2"/>
<comment type="caution">
    <text evidence="12">The sequence shown here is derived from an EMBL/GenBank/DDBJ whole genome shotgun (WGS) entry which is preliminary data.</text>
</comment>
<dbReference type="EMBL" id="JAUEDK010000006">
    <property type="protein sequence ID" value="MDN0074321.1"/>
    <property type="molecule type" value="Genomic_DNA"/>
</dbReference>
<dbReference type="PANTHER" id="PTHR33121">
    <property type="entry name" value="CYCLIC DI-GMP PHOSPHODIESTERASE PDEF"/>
    <property type="match status" value="1"/>
</dbReference>
<dbReference type="InterPro" id="IPR024744">
    <property type="entry name" value="CSS-motif_dom"/>
</dbReference>
<evidence type="ECO:0000256" key="1">
    <source>
        <dbReference type="ARBA" id="ARBA00004651"/>
    </source>
</evidence>
<evidence type="ECO:0000256" key="5">
    <source>
        <dbReference type="ARBA" id="ARBA00022692"/>
    </source>
</evidence>
<keyword evidence="5 10" id="KW-0812">Transmembrane</keyword>
<keyword evidence="7 10" id="KW-1133">Transmembrane helix</keyword>
<dbReference type="Pfam" id="PF12792">
    <property type="entry name" value="CSS-motif"/>
    <property type="match status" value="1"/>
</dbReference>
<gene>
    <name evidence="12" type="ORF">QU481_05370</name>
</gene>
<evidence type="ECO:0000259" key="11">
    <source>
        <dbReference type="PROSITE" id="PS50883"/>
    </source>
</evidence>
<evidence type="ECO:0000256" key="10">
    <source>
        <dbReference type="SAM" id="Phobius"/>
    </source>
</evidence>
<keyword evidence="4" id="KW-0973">c-di-GMP</keyword>
<dbReference type="Gene3D" id="3.20.20.450">
    <property type="entry name" value="EAL domain"/>
    <property type="match status" value="1"/>
</dbReference>
<evidence type="ECO:0000256" key="7">
    <source>
        <dbReference type="ARBA" id="ARBA00022989"/>
    </source>
</evidence>
<evidence type="ECO:0000256" key="8">
    <source>
        <dbReference type="ARBA" id="ARBA00023136"/>
    </source>
</evidence>
<dbReference type="PANTHER" id="PTHR33121:SF78">
    <property type="entry name" value="CYCLIC DI-GMP PHOSPHODIESTERASE PDEH"/>
    <property type="match status" value="1"/>
</dbReference>
<evidence type="ECO:0000313" key="13">
    <source>
        <dbReference type="Proteomes" id="UP001168540"/>
    </source>
</evidence>
<dbReference type="InterPro" id="IPR050706">
    <property type="entry name" value="Cyclic-di-GMP_PDE-like"/>
</dbReference>
<name>A0ABT7XKL4_9NEIS</name>
<dbReference type="RefSeq" id="WP_289828875.1">
    <property type="nucleotide sequence ID" value="NZ_JAUEDK010000006.1"/>
</dbReference>
<evidence type="ECO:0000256" key="3">
    <source>
        <dbReference type="ARBA" id="ARBA00022475"/>
    </source>
</evidence>